<gene>
    <name evidence="1" type="ORF">QM524_01670</name>
</gene>
<name>A0ABT6Y3Q5_9BACT</name>
<proteinExistence type="predicted"/>
<dbReference type="EMBL" id="JASHIF010000002">
    <property type="protein sequence ID" value="MDI9857906.1"/>
    <property type="molecule type" value="Genomic_DNA"/>
</dbReference>
<evidence type="ECO:0000313" key="1">
    <source>
        <dbReference type="EMBL" id="MDI9857906.1"/>
    </source>
</evidence>
<comment type="caution">
    <text evidence="1">The sequence shown here is derived from an EMBL/GenBank/DDBJ whole genome shotgun (WGS) entry which is preliminary data.</text>
</comment>
<dbReference type="Proteomes" id="UP001236507">
    <property type="component" value="Unassembled WGS sequence"/>
</dbReference>
<accession>A0ABT6Y3Q5</accession>
<sequence length="88" mass="9946">MQSTTAPVVKWKLKYILPNGVWLPIKGASDLIIFGRNSSERLKAASKLVSGFKDPIDNAYIYEVGYNGKMIAQYDKTLKRFLMCNSQN</sequence>
<dbReference type="RefSeq" id="WP_283343191.1">
    <property type="nucleotide sequence ID" value="NZ_JASHIF010000002.1"/>
</dbReference>
<organism evidence="1 2">
    <name type="scientific">Flectobacillus roseus</name>
    <dbReference type="NCBI Taxonomy" id="502259"/>
    <lineage>
        <taxon>Bacteria</taxon>
        <taxon>Pseudomonadati</taxon>
        <taxon>Bacteroidota</taxon>
        <taxon>Cytophagia</taxon>
        <taxon>Cytophagales</taxon>
        <taxon>Flectobacillaceae</taxon>
        <taxon>Flectobacillus</taxon>
    </lineage>
</organism>
<keyword evidence="2" id="KW-1185">Reference proteome</keyword>
<evidence type="ECO:0000313" key="2">
    <source>
        <dbReference type="Proteomes" id="UP001236507"/>
    </source>
</evidence>
<reference evidence="1 2" key="1">
    <citation type="submission" date="2023-05" db="EMBL/GenBank/DDBJ databases">
        <title>Novel species of genus Flectobacillus isolated from stream in China.</title>
        <authorList>
            <person name="Lu H."/>
        </authorList>
    </citation>
    <scope>NUCLEOTIDE SEQUENCE [LARGE SCALE GENOMIC DNA]</scope>
    <source>
        <strain evidence="1 2">KCTC 42575</strain>
    </source>
</reference>
<protein>
    <submittedName>
        <fullName evidence="1">Uncharacterized protein</fullName>
    </submittedName>
</protein>